<evidence type="ECO:0000313" key="5">
    <source>
        <dbReference type="EMBL" id="KAA6351636.1"/>
    </source>
</evidence>
<keyword evidence="3 4" id="KW-0326">Glycosidase</keyword>
<dbReference type="EMBL" id="SNRY01000011">
    <property type="protein sequence ID" value="KAA6351636.1"/>
    <property type="molecule type" value="Genomic_DNA"/>
</dbReference>
<dbReference type="SMART" id="SM00710">
    <property type="entry name" value="PbH1"/>
    <property type="match status" value="4"/>
</dbReference>
<evidence type="ECO:0000256" key="1">
    <source>
        <dbReference type="ARBA" id="ARBA00008834"/>
    </source>
</evidence>
<dbReference type="InterPro" id="IPR011050">
    <property type="entry name" value="Pectin_lyase_fold/virulence"/>
</dbReference>
<reference evidence="4" key="1">
    <citation type="submission" date="2019-03" db="EMBL/GenBank/DDBJ databases">
        <title>Single cell metagenomics reveals metabolic interactions within the superorganism composed of flagellate Streblomastix strix and complex community of Bacteroidetes bacteria on its surface.</title>
        <authorList>
            <person name="Treitli S.C."/>
            <person name="Kolisko M."/>
            <person name="Husnik F."/>
            <person name="Keeling P."/>
            <person name="Hampl V."/>
        </authorList>
    </citation>
    <scope>NUCLEOTIDE SEQUENCE</scope>
    <source>
        <strain evidence="4">STM</strain>
    </source>
</reference>
<dbReference type="InterPro" id="IPR000743">
    <property type="entry name" value="Glyco_hydro_28"/>
</dbReference>
<dbReference type="PANTHER" id="PTHR31339">
    <property type="entry name" value="PECTIN LYASE-RELATED"/>
    <property type="match status" value="1"/>
</dbReference>
<sequence>MLSYKLKTLIMKGLCGYILLLFVFCGCGNTGKTEDYWKGVEQVLEKIVPPQFPDKIWDICDFGAVEGKWVTKAIAEAIDACHQAGGGRVIIPAGKYYTGPIVLKSNVNLHLSENAVLKFSTNVKDYTPFVLSRWEGIDCYNYSPLIYAYDEENIAVTGKGVLDGQADATNWWPWKGLKEHGWETGMLSQHFRLDCIGGREKLEKMNKECVPVAQRCMEEKDCLRPAFIQFHTCKNVMIEGVKIIRAPFWLIHPLLCENVTVREVRMESHGPNNDGCDPESCKNVLIEKCFFDTGDDCIAIKSGRDNDGRAWNVPSENIIIRNNIMRDGHGGIVIGSEISGNCRNVWVENCEMDSPNLERVVRIKSNAVRGGIVENVFVRNIQVGECNEAVFRVEMKYEKIIDGPYMPVVRNIHLENINCRKSRYGIFVDGFADCNQVYDIFVKNCTFEGIEEEGLNRIIGAENIVFDHLKINGQEI</sequence>
<evidence type="ECO:0000256" key="3">
    <source>
        <dbReference type="ARBA" id="ARBA00023295"/>
    </source>
</evidence>
<dbReference type="InterPro" id="IPR006626">
    <property type="entry name" value="PbH1"/>
</dbReference>
<dbReference type="PROSITE" id="PS00502">
    <property type="entry name" value="POLYGALACTURONASE"/>
    <property type="match status" value="1"/>
</dbReference>
<dbReference type="GO" id="GO:0005975">
    <property type="term" value="P:carbohydrate metabolic process"/>
    <property type="evidence" value="ECO:0007669"/>
    <property type="project" value="InterPro"/>
</dbReference>
<evidence type="ECO:0000256" key="2">
    <source>
        <dbReference type="ARBA" id="ARBA00022801"/>
    </source>
</evidence>
<dbReference type="InterPro" id="IPR012334">
    <property type="entry name" value="Pectin_lyas_fold"/>
</dbReference>
<name>A0A5J4SZM8_9ZZZZ</name>
<proteinExistence type="inferred from homology"/>
<protein>
    <submittedName>
        <fullName evidence="4">Polygalacturonase</fullName>
        <ecNumber evidence="4">3.2.1.15</ecNumber>
    </submittedName>
</protein>
<dbReference type="Pfam" id="PF00295">
    <property type="entry name" value="Glyco_hydro_28"/>
    <property type="match status" value="1"/>
</dbReference>
<dbReference type="PANTHER" id="PTHR31339:SF9">
    <property type="entry name" value="PLASMIN AND FIBRONECTIN-BINDING PROTEIN A"/>
    <property type="match status" value="1"/>
</dbReference>
<dbReference type="SUPFAM" id="SSF51126">
    <property type="entry name" value="Pectin lyase-like"/>
    <property type="match status" value="1"/>
</dbReference>
<comment type="similarity">
    <text evidence="1">Belongs to the glycosyl hydrolase 28 family.</text>
</comment>
<dbReference type="Gene3D" id="2.160.20.10">
    <property type="entry name" value="Single-stranded right-handed beta-helix, Pectin lyase-like"/>
    <property type="match status" value="1"/>
</dbReference>
<organism evidence="4">
    <name type="scientific">termite gut metagenome</name>
    <dbReference type="NCBI Taxonomy" id="433724"/>
    <lineage>
        <taxon>unclassified sequences</taxon>
        <taxon>metagenomes</taxon>
        <taxon>organismal metagenomes</taxon>
    </lineage>
</organism>
<gene>
    <name evidence="4" type="ORF">EZS27_001020</name>
    <name evidence="5" type="ORF">EZS27_001027</name>
</gene>
<dbReference type="PROSITE" id="PS51257">
    <property type="entry name" value="PROKAR_LIPOPROTEIN"/>
    <property type="match status" value="1"/>
</dbReference>
<keyword evidence="2 4" id="KW-0378">Hydrolase</keyword>
<accession>A0A5J4SZM8</accession>
<dbReference type="EMBL" id="SNRY01000011">
    <property type="protein sequence ID" value="KAA6351629.1"/>
    <property type="molecule type" value="Genomic_DNA"/>
</dbReference>
<dbReference type="AlphaFoldDB" id="A0A5J4SZM8"/>
<dbReference type="InterPro" id="IPR051801">
    <property type="entry name" value="GH28_Enzymes"/>
</dbReference>
<evidence type="ECO:0000313" key="4">
    <source>
        <dbReference type="EMBL" id="KAA6351629.1"/>
    </source>
</evidence>
<comment type="caution">
    <text evidence="4">The sequence shown here is derived from an EMBL/GenBank/DDBJ whole genome shotgun (WGS) entry which is preliminary data.</text>
</comment>
<dbReference type="GO" id="GO:0004650">
    <property type="term" value="F:polygalacturonase activity"/>
    <property type="evidence" value="ECO:0007669"/>
    <property type="project" value="UniProtKB-EC"/>
</dbReference>
<dbReference type="EC" id="3.2.1.15" evidence="4"/>